<feature type="transmembrane region" description="Helical" evidence="2">
    <location>
        <begin position="176"/>
        <end position="197"/>
    </location>
</feature>
<feature type="transmembrane region" description="Helical" evidence="2">
    <location>
        <begin position="63"/>
        <end position="85"/>
    </location>
</feature>
<evidence type="ECO:0000313" key="3">
    <source>
        <dbReference type="EMBL" id="MFD2115552.1"/>
    </source>
</evidence>
<feature type="transmembrane region" description="Helical" evidence="2">
    <location>
        <begin position="366"/>
        <end position="386"/>
    </location>
</feature>
<dbReference type="Proteomes" id="UP001597362">
    <property type="component" value="Unassembled WGS sequence"/>
</dbReference>
<organism evidence="3 4">
    <name type="scientific">Paenibacillus yanchengensis</name>
    <dbReference type="NCBI Taxonomy" id="2035833"/>
    <lineage>
        <taxon>Bacteria</taxon>
        <taxon>Bacillati</taxon>
        <taxon>Bacillota</taxon>
        <taxon>Bacilli</taxon>
        <taxon>Bacillales</taxon>
        <taxon>Paenibacillaceae</taxon>
        <taxon>Paenibacillus</taxon>
    </lineage>
</organism>
<evidence type="ECO:0000313" key="4">
    <source>
        <dbReference type="Proteomes" id="UP001597362"/>
    </source>
</evidence>
<feature type="transmembrane region" description="Helical" evidence="2">
    <location>
        <begin position="255"/>
        <end position="273"/>
    </location>
</feature>
<dbReference type="EMBL" id="JBHUHO010000020">
    <property type="protein sequence ID" value="MFD2115552.1"/>
    <property type="molecule type" value="Genomic_DNA"/>
</dbReference>
<proteinExistence type="predicted"/>
<evidence type="ECO:0000256" key="1">
    <source>
        <dbReference type="SAM" id="MobiDB-lite"/>
    </source>
</evidence>
<feature type="transmembrane region" description="Helical" evidence="2">
    <location>
        <begin position="321"/>
        <end position="346"/>
    </location>
</feature>
<reference evidence="4" key="1">
    <citation type="journal article" date="2019" name="Int. J. Syst. Evol. Microbiol.">
        <title>The Global Catalogue of Microorganisms (GCM) 10K type strain sequencing project: providing services to taxonomists for standard genome sequencing and annotation.</title>
        <authorList>
            <consortium name="The Broad Institute Genomics Platform"/>
            <consortium name="The Broad Institute Genome Sequencing Center for Infectious Disease"/>
            <person name="Wu L."/>
            <person name="Ma J."/>
        </authorList>
    </citation>
    <scope>NUCLEOTIDE SEQUENCE [LARGE SCALE GENOMIC DNA]</scope>
    <source>
        <strain evidence="4">GH52</strain>
    </source>
</reference>
<feature type="transmembrane region" description="Helical" evidence="2">
    <location>
        <begin position="424"/>
        <end position="442"/>
    </location>
</feature>
<gene>
    <name evidence="3" type="ORF">ACFSJH_07385</name>
</gene>
<comment type="caution">
    <text evidence="3">The sequence shown here is derived from an EMBL/GenBank/DDBJ whole genome shotgun (WGS) entry which is preliminary data.</text>
</comment>
<dbReference type="RefSeq" id="WP_377770817.1">
    <property type="nucleotide sequence ID" value="NZ_JBHUHO010000020.1"/>
</dbReference>
<protein>
    <submittedName>
        <fullName evidence="3">Multi antimicrobial extrusion protein MatE</fullName>
    </submittedName>
</protein>
<feature type="transmembrane region" description="Helical" evidence="2">
    <location>
        <begin position="30"/>
        <end position="51"/>
    </location>
</feature>
<keyword evidence="4" id="KW-1185">Reference proteome</keyword>
<name>A0ABW4YIK5_9BACL</name>
<feature type="transmembrane region" description="Helical" evidence="2">
    <location>
        <begin position="398"/>
        <end position="418"/>
    </location>
</feature>
<keyword evidence="2" id="KW-1133">Transmembrane helix</keyword>
<evidence type="ECO:0000256" key="2">
    <source>
        <dbReference type="SAM" id="Phobius"/>
    </source>
</evidence>
<feature type="transmembrane region" description="Helical" evidence="2">
    <location>
        <begin position="203"/>
        <end position="223"/>
    </location>
</feature>
<accession>A0ABW4YIK5</accession>
<feature type="transmembrane region" description="Helical" evidence="2">
    <location>
        <begin position="145"/>
        <end position="164"/>
    </location>
</feature>
<feature type="region of interest" description="Disordered" evidence="1">
    <location>
        <begin position="1"/>
        <end position="20"/>
    </location>
</feature>
<feature type="transmembrane region" description="Helical" evidence="2">
    <location>
        <begin position="106"/>
        <end position="125"/>
    </location>
</feature>
<sequence>MSEQSELASPSGKAAAKQQQPKQVVKTSQLLSFFLPLGLSSTLVTISHVIINSTLARAPNPEFIIASYAIPLSFTTLTERPLILLRQTCSALVRDRVSFRALSNMSLYIFASIILLCLLIAYTPLGEWVFLYLFGVDDALLQPIIQVYRVLMFVAVFSGIRGLYHGIIISNMRTKWLTIGMIFRLAAMYGLSLYFIHIGLINGIVGAFIFLVGMMIEAAMAVWEGRKLLRKVIPEKKADHPITSKKPIFQFYRPLLFSSFLAAIIGPAINAMLGKTSNIELAIASFSIATSVNMLVLSFFSYLHQIILNFYRKDAQTSKRFVFIVAWIPGILSCLLGFTAIGPFILTHVMGVSGDLLTASLHTLRILALFSLIFPWIDICNGYIMLIGQTKAMFRSQVMNVITTVTLLVVFVFLAPGWNGMIGAIAQSLGLLAELVVLLLFIRSLKKDSAYLSP</sequence>
<keyword evidence="2" id="KW-0472">Membrane</keyword>
<feature type="compositionally biased region" description="Low complexity" evidence="1">
    <location>
        <begin position="8"/>
        <end position="20"/>
    </location>
</feature>
<feature type="transmembrane region" description="Helical" evidence="2">
    <location>
        <begin position="279"/>
        <end position="300"/>
    </location>
</feature>
<keyword evidence="2" id="KW-0812">Transmembrane</keyword>